<evidence type="ECO:0000313" key="2">
    <source>
        <dbReference type="Proteomes" id="UP000217763"/>
    </source>
</evidence>
<organism evidence="1 2">
    <name type="scientific">Zobellella denitrificans</name>
    <dbReference type="NCBI Taxonomy" id="347534"/>
    <lineage>
        <taxon>Bacteria</taxon>
        <taxon>Pseudomonadati</taxon>
        <taxon>Pseudomonadota</taxon>
        <taxon>Gammaproteobacteria</taxon>
        <taxon>Aeromonadales</taxon>
        <taxon>Aeromonadaceae</taxon>
        <taxon>Zobellella</taxon>
    </lineage>
</organism>
<evidence type="ECO:0000313" key="1">
    <source>
        <dbReference type="EMBL" id="ATG73172.1"/>
    </source>
</evidence>
<dbReference type="InterPro" id="IPR007293">
    <property type="entry name" value="FlgP"/>
</dbReference>
<dbReference type="EMBL" id="CP012621">
    <property type="protein sequence ID" value="ATG73172.1"/>
    <property type="molecule type" value="Genomic_DNA"/>
</dbReference>
<name>A0A231MW29_9GAMM</name>
<protein>
    <submittedName>
        <fullName evidence="1">Uncharacterized protein</fullName>
    </submittedName>
</protein>
<sequence>MRNRLCALLLLALTGCSASQAGAGSQDVPAKKNHLYAVGYAPISLQQPADYQQKLLYAMRASKLDAYRELTEQLSGVMTSSASQLNGHVLQDGTVSTSSRGMVRGARVVNSYPDGDMYVTELELDLAFYQRLRQGR</sequence>
<accession>A0A231MW29</accession>
<dbReference type="PIRSF" id="PIRSF028687">
    <property type="entry name" value="UCP028687"/>
    <property type="match status" value="1"/>
</dbReference>
<dbReference type="OrthoDB" id="7348506at2"/>
<proteinExistence type="predicted"/>
<dbReference type="RefSeq" id="WP_094040587.1">
    <property type="nucleotide sequence ID" value="NZ_CP012621.1"/>
</dbReference>
<keyword evidence="2" id="KW-1185">Reference proteome</keyword>
<dbReference type="PROSITE" id="PS51257">
    <property type="entry name" value="PROKAR_LIPOPROTEIN"/>
    <property type="match status" value="1"/>
</dbReference>
<dbReference type="Proteomes" id="UP000217763">
    <property type="component" value="Chromosome"/>
</dbReference>
<dbReference type="AlphaFoldDB" id="A0A231MW29"/>
<reference evidence="2" key="1">
    <citation type="submission" date="2015-09" db="EMBL/GenBank/DDBJ databases">
        <authorList>
            <person name="Shao Z."/>
            <person name="Wang L."/>
        </authorList>
    </citation>
    <scope>NUCLEOTIDE SEQUENCE [LARGE SCALE GENOMIC DNA]</scope>
    <source>
        <strain evidence="2">F13-1</strain>
    </source>
</reference>
<dbReference type="KEGG" id="zdf:AN401_04310"/>
<gene>
    <name evidence="1" type="ORF">AN401_04310</name>
</gene>